<protein>
    <submittedName>
        <fullName evidence="1">Uncharacterized protein</fullName>
    </submittedName>
</protein>
<accession>A0A2N5TDY7</accession>
<comment type="caution">
    <text evidence="1">The sequence shown here is derived from an EMBL/GenBank/DDBJ whole genome shotgun (WGS) entry which is preliminary data.</text>
</comment>
<name>A0A2N5TDY7_9BASI</name>
<dbReference type="AlphaFoldDB" id="A0A2N5TDY7"/>
<evidence type="ECO:0000313" key="2">
    <source>
        <dbReference type="Proteomes" id="UP000235392"/>
    </source>
</evidence>
<gene>
    <name evidence="1" type="ORF">PCASD_12372</name>
</gene>
<dbReference type="Proteomes" id="UP000235392">
    <property type="component" value="Unassembled WGS sequence"/>
</dbReference>
<evidence type="ECO:0000313" key="1">
    <source>
        <dbReference type="EMBL" id="PLW23628.1"/>
    </source>
</evidence>
<organism evidence="1 2">
    <name type="scientific">Puccinia coronata f. sp. avenae</name>
    <dbReference type="NCBI Taxonomy" id="200324"/>
    <lineage>
        <taxon>Eukaryota</taxon>
        <taxon>Fungi</taxon>
        <taxon>Dikarya</taxon>
        <taxon>Basidiomycota</taxon>
        <taxon>Pucciniomycotina</taxon>
        <taxon>Pucciniomycetes</taxon>
        <taxon>Pucciniales</taxon>
        <taxon>Pucciniaceae</taxon>
        <taxon>Puccinia</taxon>
    </lineage>
</organism>
<dbReference type="PANTHER" id="PTHR46929">
    <property type="entry name" value="EXPRESSED PROTEIN"/>
    <property type="match status" value="1"/>
</dbReference>
<proteinExistence type="predicted"/>
<dbReference type="EMBL" id="PGCI01000628">
    <property type="protein sequence ID" value="PLW23628.1"/>
    <property type="molecule type" value="Genomic_DNA"/>
</dbReference>
<sequence>MESEFLKLYACEFALGKKSNSGFPNSSHNAVAHNLYYDTMMACKATSGFQCKWKTCEVTASDVVWKKYLKLHQHAQKFRGKPFPEFNKLEILFGPKTAMQDLSPNSLQVVDQCQRDVHRSREGPVNMSPARDLPVVNALSSSVTQPVTQSLRSHLRDCPPVLVTVKRAMDLYLDFHMCDATTKEALAIFEIFCDCNGKSALKFSTISNKELCSKWLKDQLERLDVEN</sequence>
<dbReference type="PANTHER" id="PTHR46929:SF3">
    <property type="entry name" value="MYB_SANT-LIKE DOMAIN-CONTAINING PROTEIN"/>
    <property type="match status" value="1"/>
</dbReference>
<reference evidence="1 2" key="1">
    <citation type="submission" date="2017-11" db="EMBL/GenBank/DDBJ databases">
        <title>De novo assembly and phasing of dikaryotic genomes from two isolates of Puccinia coronata f. sp. avenae, the causal agent of oat crown rust.</title>
        <authorList>
            <person name="Miller M.E."/>
            <person name="Zhang Y."/>
            <person name="Omidvar V."/>
            <person name="Sperschneider J."/>
            <person name="Schwessinger B."/>
            <person name="Raley C."/>
            <person name="Palmer J.M."/>
            <person name="Garnica D."/>
            <person name="Upadhyaya N."/>
            <person name="Rathjen J."/>
            <person name="Taylor J.M."/>
            <person name="Park R.F."/>
            <person name="Dodds P.N."/>
            <person name="Hirsch C.D."/>
            <person name="Kianian S.F."/>
            <person name="Figueroa M."/>
        </authorList>
    </citation>
    <scope>NUCLEOTIDE SEQUENCE [LARGE SCALE GENOMIC DNA]</scope>
    <source>
        <strain evidence="1">12SD80</strain>
    </source>
</reference>